<evidence type="ECO:0000259" key="4">
    <source>
        <dbReference type="Pfam" id="PF01212"/>
    </source>
</evidence>
<evidence type="ECO:0000313" key="6">
    <source>
        <dbReference type="Proteomes" id="UP000662111"/>
    </source>
</evidence>
<comment type="similarity">
    <text evidence="2">Belongs to the threonine aldolase family.</text>
</comment>
<dbReference type="PANTHER" id="PTHR48097">
    <property type="entry name" value="L-THREONINE ALDOLASE-RELATED"/>
    <property type="match status" value="1"/>
</dbReference>
<dbReference type="Gene3D" id="3.90.1150.10">
    <property type="entry name" value="Aspartate Aminotransferase, domain 1"/>
    <property type="match status" value="1"/>
</dbReference>
<keyword evidence="6" id="KW-1185">Reference proteome</keyword>
<dbReference type="Proteomes" id="UP000662111">
    <property type="component" value="Unassembled WGS sequence"/>
</dbReference>
<accession>A0ABQ2F7M6</accession>
<gene>
    <name evidence="5" type="ORF">GCM10011509_17290</name>
</gene>
<dbReference type="InterPro" id="IPR015421">
    <property type="entry name" value="PyrdxlP-dep_Trfase_major"/>
</dbReference>
<dbReference type="Gene3D" id="3.40.640.10">
    <property type="entry name" value="Type I PLP-dependent aspartate aminotransferase-like (Major domain)"/>
    <property type="match status" value="1"/>
</dbReference>
<evidence type="ECO:0000256" key="2">
    <source>
        <dbReference type="ARBA" id="ARBA00006966"/>
    </source>
</evidence>
<keyword evidence="3" id="KW-0663">Pyridoxal phosphate</keyword>
<proteinExistence type="inferred from homology"/>
<evidence type="ECO:0000313" key="5">
    <source>
        <dbReference type="EMBL" id="GGK69440.1"/>
    </source>
</evidence>
<feature type="domain" description="Aromatic amino acid beta-eliminating lyase/threonine aldolase" evidence="4">
    <location>
        <begin position="10"/>
        <end position="294"/>
    </location>
</feature>
<sequence length="354" mass="37311">MTVAPEVVADLRSDTLTRPTAAMRQAMVDAAVGDDVYGEDPTVAELERRVAGLLGHEAALFMPTGSMANQVGLRLHAGPGQEVITDSLAHVLRAELGAAAAYSGITTRSWVAERGLLEVDTALEMMVADGGPYQVSTACVVVENTHNFGGGTVQPLEEMRRLRERTAAAGVGVHLDGARLWNAHVAAGVALADYGACADTVSVCLSKGLGAPVGSVLAASREHIAQARVWRKRLGGGMRQVGILAAAGLHALDHHVERLADDHARARRTAEALAQAAAGVVEPAAVHTNILVLDVSAAGWTGPDFVQAAAERGVLGYPTDPRRARFVWHLDVDDEMTDRATDRLSDLLARRTGR</sequence>
<dbReference type="EMBL" id="BMLB01000003">
    <property type="protein sequence ID" value="GGK69440.1"/>
    <property type="molecule type" value="Genomic_DNA"/>
</dbReference>
<dbReference type="InterPro" id="IPR015424">
    <property type="entry name" value="PyrdxlP-dep_Trfase"/>
</dbReference>
<reference evidence="6" key="1">
    <citation type="journal article" date="2019" name="Int. J. Syst. Evol. Microbiol.">
        <title>The Global Catalogue of Microorganisms (GCM) 10K type strain sequencing project: providing services to taxonomists for standard genome sequencing and annotation.</title>
        <authorList>
            <consortium name="The Broad Institute Genomics Platform"/>
            <consortium name="The Broad Institute Genome Sequencing Center for Infectious Disease"/>
            <person name="Wu L."/>
            <person name="Ma J."/>
        </authorList>
    </citation>
    <scope>NUCLEOTIDE SEQUENCE [LARGE SCALE GENOMIC DNA]</scope>
    <source>
        <strain evidence="6">CGMCC 1.5362</strain>
    </source>
</reference>
<dbReference type="PANTHER" id="PTHR48097:SF9">
    <property type="entry name" value="L-THREONINE ALDOLASE"/>
    <property type="match status" value="1"/>
</dbReference>
<comment type="caution">
    <text evidence="5">The sequence shown here is derived from an EMBL/GenBank/DDBJ whole genome shotgun (WGS) entry which is preliminary data.</text>
</comment>
<comment type="cofactor">
    <cofactor evidence="1">
        <name>pyridoxal 5'-phosphate</name>
        <dbReference type="ChEBI" id="CHEBI:597326"/>
    </cofactor>
</comment>
<dbReference type="InterPro" id="IPR001597">
    <property type="entry name" value="ArAA_b-elim_lyase/Thr_aldolase"/>
</dbReference>
<evidence type="ECO:0000256" key="1">
    <source>
        <dbReference type="ARBA" id="ARBA00001933"/>
    </source>
</evidence>
<evidence type="ECO:0000256" key="3">
    <source>
        <dbReference type="ARBA" id="ARBA00022898"/>
    </source>
</evidence>
<organism evidence="5 6">
    <name type="scientific">Ornithinimicrobium pekingense</name>
    <dbReference type="NCBI Taxonomy" id="384677"/>
    <lineage>
        <taxon>Bacteria</taxon>
        <taxon>Bacillati</taxon>
        <taxon>Actinomycetota</taxon>
        <taxon>Actinomycetes</taxon>
        <taxon>Micrococcales</taxon>
        <taxon>Ornithinimicrobiaceae</taxon>
        <taxon>Ornithinimicrobium</taxon>
    </lineage>
</organism>
<name>A0ABQ2F7M6_9MICO</name>
<protein>
    <submittedName>
        <fullName evidence="5">Threonine aldolase</fullName>
    </submittedName>
</protein>
<dbReference type="Pfam" id="PF01212">
    <property type="entry name" value="Beta_elim_lyase"/>
    <property type="match status" value="1"/>
</dbReference>
<dbReference type="PIRSF" id="PIRSF017617">
    <property type="entry name" value="Thr_aldolase"/>
    <property type="match status" value="1"/>
</dbReference>
<dbReference type="InterPro" id="IPR015422">
    <property type="entry name" value="PyrdxlP-dep_Trfase_small"/>
</dbReference>
<dbReference type="SUPFAM" id="SSF53383">
    <property type="entry name" value="PLP-dependent transferases"/>
    <property type="match status" value="1"/>
</dbReference>
<dbReference type="RefSeq" id="WP_022921411.1">
    <property type="nucleotide sequence ID" value="NZ_BMLB01000003.1"/>
</dbReference>
<dbReference type="NCBIfam" id="NF041359">
    <property type="entry name" value="GntG_guanitoxin"/>
    <property type="match status" value="1"/>
</dbReference>
<dbReference type="InterPro" id="IPR023603">
    <property type="entry name" value="Low_specificity_L-TA-like"/>
</dbReference>